<evidence type="ECO:0000313" key="3">
    <source>
        <dbReference type="Proteomes" id="UP000886817"/>
    </source>
</evidence>
<reference evidence="2" key="2">
    <citation type="submission" date="2021-04" db="EMBL/GenBank/DDBJ databases">
        <authorList>
            <person name="Gilroy R."/>
        </authorList>
    </citation>
    <scope>NUCLEOTIDE SEQUENCE</scope>
    <source>
        <strain evidence="2">ChiSjej1B19-8411</strain>
    </source>
</reference>
<dbReference type="Pfam" id="PF18899">
    <property type="entry name" value="DUF5655"/>
    <property type="match status" value="1"/>
</dbReference>
<evidence type="ECO:0000313" key="2">
    <source>
        <dbReference type="EMBL" id="HIX59414.1"/>
    </source>
</evidence>
<protein>
    <recommendedName>
        <fullName evidence="1">DUF5655 domain-containing protein</fullName>
    </recommendedName>
</protein>
<sequence length="125" mass="14632">MNTDILSFFDTHTDALPLYQALESRILQEIENVSIKVQKTQISFYNRHMFACVSFTRLRRKKDCPPVYLTVTFGLDHKAESPRIEIATEPYPNRWTHHLFVTAPEEVDDQLMQWIKEAADFSAVK</sequence>
<accession>A0A9D1WHR8</accession>
<name>A0A9D1WHR8_9FIRM</name>
<dbReference type="InterPro" id="IPR043714">
    <property type="entry name" value="DUF5655"/>
</dbReference>
<feature type="domain" description="DUF5655" evidence="1">
    <location>
        <begin position="12"/>
        <end position="121"/>
    </location>
</feature>
<reference evidence="2" key="1">
    <citation type="journal article" date="2021" name="PeerJ">
        <title>Extensive microbial diversity within the chicken gut microbiome revealed by metagenomics and culture.</title>
        <authorList>
            <person name="Gilroy R."/>
            <person name="Ravi A."/>
            <person name="Getino M."/>
            <person name="Pursley I."/>
            <person name="Horton D.L."/>
            <person name="Alikhan N.F."/>
            <person name="Baker D."/>
            <person name="Gharbi K."/>
            <person name="Hall N."/>
            <person name="Watson M."/>
            <person name="Adriaenssens E.M."/>
            <person name="Foster-Nyarko E."/>
            <person name="Jarju S."/>
            <person name="Secka A."/>
            <person name="Antonio M."/>
            <person name="Oren A."/>
            <person name="Chaudhuri R.R."/>
            <person name="La Ragione R."/>
            <person name="Hildebrand F."/>
            <person name="Pallen M.J."/>
        </authorList>
    </citation>
    <scope>NUCLEOTIDE SEQUENCE</scope>
    <source>
        <strain evidence="2">ChiSjej1B19-8411</strain>
    </source>
</reference>
<evidence type="ECO:0000259" key="1">
    <source>
        <dbReference type="Pfam" id="PF18899"/>
    </source>
</evidence>
<dbReference type="EMBL" id="DXEX01000150">
    <property type="protein sequence ID" value="HIX59414.1"/>
    <property type="molecule type" value="Genomic_DNA"/>
</dbReference>
<gene>
    <name evidence="2" type="ORF">IAA45_06850</name>
</gene>
<comment type="caution">
    <text evidence="2">The sequence shown here is derived from an EMBL/GenBank/DDBJ whole genome shotgun (WGS) entry which is preliminary data.</text>
</comment>
<dbReference type="Proteomes" id="UP000886817">
    <property type="component" value="Unassembled WGS sequence"/>
</dbReference>
<proteinExistence type="predicted"/>
<dbReference type="AlphaFoldDB" id="A0A9D1WHR8"/>
<organism evidence="2 3">
    <name type="scientific">Candidatus Blautia gallistercoris</name>
    <dbReference type="NCBI Taxonomy" id="2838490"/>
    <lineage>
        <taxon>Bacteria</taxon>
        <taxon>Bacillati</taxon>
        <taxon>Bacillota</taxon>
        <taxon>Clostridia</taxon>
        <taxon>Lachnospirales</taxon>
        <taxon>Lachnospiraceae</taxon>
        <taxon>Blautia</taxon>
    </lineage>
</organism>